<accession>A0A9D0YWN4</accession>
<dbReference type="SUPFAM" id="SSF53335">
    <property type="entry name" value="S-adenosyl-L-methionine-dependent methyltransferases"/>
    <property type="match status" value="1"/>
</dbReference>
<reference evidence="1" key="2">
    <citation type="journal article" date="2021" name="PeerJ">
        <title>Extensive microbial diversity within the chicken gut microbiome revealed by metagenomics and culture.</title>
        <authorList>
            <person name="Gilroy R."/>
            <person name="Ravi A."/>
            <person name="Getino M."/>
            <person name="Pursley I."/>
            <person name="Horton D.L."/>
            <person name="Alikhan N.F."/>
            <person name="Baker D."/>
            <person name="Gharbi K."/>
            <person name="Hall N."/>
            <person name="Watson M."/>
            <person name="Adriaenssens E.M."/>
            <person name="Foster-Nyarko E."/>
            <person name="Jarju S."/>
            <person name="Secka A."/>
            <person name="Antonio M."/>
            <person name="Oren A."/>
            <person name="Chaudhuri R.R."/>
            <person name="La Ragione R."/>
            <person name="Hildebrand F."/>
            <person name="Pallen M.J."/>
        </authorList>
    </citation>
    <scope>NUCLEOTIDE SEQUENCE</scope>
    <source>
        <strain evidence="1">ChiHile30-977</strain>
    </source>
</reference>
<organism evidence="1 2">
    <name type="scientific">Candidatus Avichristensenella intestinipullorum</name>
    <dbReference type="NCBI Taxonomy" id="2840693"/>
    <lineage>
        <taxon>Bacteria</taxon>
        <taxon>Bacillati</taxon>
        <taxon>Bacillota</taxon>
        <taxon>Clostridia</taxon>
        <taxon>Candidatus Avichristensenella</taxon>
    </lineage>
</organism>
<evidence type="ECO:0000313" key="2">
    <source>
        <dbReference type="Proteomes" id="UP000886819"/>
    </source>
</evidence>
<proteinExistence type="predicted"/>
<comment type="caution">
    <text evidence="1">The sequence shown here is derived from an EMBL/GenBank/DDBJ whole genome shotgun (WGS) entry which is preliminary data.</text>
</comment>
<protein>
    <submittedName>
        <fullName evidence="1">Uncharacterized protein</fullName>
    </submittedName>
</protein>
<dbReference type="Gene3D" id="3.40.50.150">
    <property type="entry name" value="Vaccinia Virus protein VP39"/>
    <property type="match status" value="1"/>
</dbReference>
<sequence length="335" mass="36363">MATYCLLPHPGVNAVFFDASARLSLAELSLCLPRLDVPGGNAREEEAAGLRWYCFDAEAPLGARDVARLAALSSAYALFLREGELLRPVPLVWERPFGDDLSAILKYTGKTNALFTRLLLHIAELSLPDAPADRPLRLLDPVAGKGTTLFEALMRGWDACGIEIVQKAAHEGAVYFQKYLETGRWKHTLQKEKAHGAPAWRFAFARDKDALRRQPGRLTLIAGDARLADKYFGKGCFDVLAGDLPYGVAHGTLSGGSLTRTPAPLLSGALPAWHAVLRPGGVLALSWNTLVYPVEAMRAMLADHGFSPCAGAPYDALSHRVDASIRRDIVVAVRN</sequence>
<reference evidence="1" key="1">
    <citation type="submission" date="2020-10" db="EMBL/GenBank/DDBJ databases">
        <authorList>
            <person name="Gilroy R."/>
        </authorList>
    </citation>
    <scope>NUCLEOTIDE SEQUENCE</scope>
    <source>
        <strain evidence="1">ChiHile30-977</strain>
    </source>
</reference>
<dbReference type="Proteomes" id="UP000886819">
    <property type="component" value="Unassembled WGS sequence"/>
</dbReference>
<gene>
    <name evidence="1" type="ORF">IAA66_07015</name>
</gene>
<dbReference type="InterPro" id="IPR029063">
    <property type="entry name" value="SAM-dependent_MTases_sf"/>
</dbReference>
<evidence type="ECO:0000313" key="1">
    <source>
        <dbReference type="EMBL" id="HIQ63323.1"/>
    </source>
</evidence>
<dbReference type="EMBL" id="DVFI01000099">
    <property type="protein sequence ID" value="HIQ63323.1"/>
    <property type="molecule type" value="Genomic_DNA"/>
</dbReference>
<dbReference type="AlphaFoldDB" id="A0A9D0YWN4"/>
<name>A0A9D0YWN4_9FIRM</name>